<dbReference type="Proteomes" id="UP001056120">
    <property type="component" value="Linkage Group LG18"/>
</dbReference>
<comment type="caution">
    <text evidence="1">The sequence shown here is derived from an EMBL/GenBank/DDBJ whole genome shotgun (WGS) entry which is preliminary data.</text>
</comment>
<proteinExistence type="predicted"/>
<reference evidence="2" key="1">
    <citation type="journal article" date="2022" name="Mol. Ecol. Resour.">
        <title>The genomes of chicory, endive, great burdock and yacon provide insights into Asteraceae palaeo-polyploidization history and plant inulin production.</title>
        <authorList>
            <person name="Fan W."/>
            <person name="Wang S."/>
            <person name="Wang H."/>
            <person name="Wang A."/>
            <person name="Jiang F."/>
            <person name="Liu H."/>
            <person name="Zhao H."/>
            <person name="Xu D."/>
            <person name="Zhang Y."/>
        </authorList>
    </citation>
    <scope>NUCLEOTIDE SEQUENCE [LARGE SCALE GENOMIC DNA]</scope>
    <source>
        <strain evidence="2">cv. Yunnan</strain>
    </source>
</reference>
<dbReference type="EMBL" id="CM042035">
    <property type="protein sequence ID" value="KAI3754985.1"/>
    <property type="molecule type" value="Genomic_DNA"/>
</dbReference>
<reference evidence="1 2" key="2">
    <citation type="journal article" date="2022" name="Mol. Ecol. Resour.">
        <title>The genomes of chicory, endive, great burdock and yacon provide insights into Asteraceae paleo-polyploidization history and plant inulin production.</title>
        <authorList>
            <person name="Fan W."/>
            <person name="Wang S."/>
            <person name="Wang H."/>
            <person name="Wang A."/>
            <person name="Jiang F."/>
            <person name="Liu H."/>
            <person name="Zhao H."/>
            <person name="Xu D."/>
            <person name="Zhang Y."/>
        </authorList>
    </citation>
    <scope>NUCLEOTIDE SEQUENCE [LARGE SCALE GENOMIC DNA]</scope>
    <source>
        <strain evidence="2">cv. Yunnan</strain>
        <tissue evidence="1">Leaves</tissue>
    </source>
</reference>
<evidence type="ECO:0000313" key="2">
    <source>
        <dbReference type="Proteomes" id="UP001056120"/>
    </source>
</evidence>
<gene>
    <name evidence="1" type="ORF">L1987_54777</name>
</gene>
<protein>
    <submittedName>
        <fullName evidence="1">Uncharacterized protein</fullName>
    </submittedName>
</protein>
<accession>A0ACB9E8J6</accession>
<name>A0ACB9E8J6_9ASTR</name>
<evidence type="ECO:0000313" key="1">
    <source>
        <dbReference type="EMBL" id="KAI3754985.1"/>
    </source>
</evidence>
<organism evidence="1 2">
    <name type="scientific">Smallanthus sonchifolius</name>
    <dbReference type="NCBI Taxonomy" id="185202"/>
    <lineage>
        <taxon>Eukaryota</taxon>
        <taxon>Viridiplantae</taxon>
        <taxon>Streptophyta</taxon>
        <taxon>Embryophyta</taxon>
        <taxon>Tracheophyta</taxon>
        <taxon>Spermatophyta</taxon>
        <taxon>Magnoliopsida</taxon>
        <taxon>eudicotyledons</taxon>
        <taxon>Gunneridae</taxon>
        <taxon>Pentapetalae</taxon>
        <taxon>asterids</taxon>
        <taxon>campanulids</taxon>
        <taxon>Asterales</taxon>
        <taxon>Asteraceae</taxon>
        <taxon>Asteroideae</taxon>
        <taxon>Heliantheae alliance</taxon>
        <taxon>Millerieae</taxon>
        <taxon>Smallanthus</taxon>
    </lineage>
</organism>
<keyword evidence="2" id="KW-1185">Reference proteome</keyword>
<sequence length="432" mass="49549">MVPVPPPCCDLHYCAGTFYKRKTLTILSIGPPLATVPRRRSPAFTASPNCSEESGIMDAIEIKDYNTDKGKKHKGKHDKPKPWDDGTFDLWQIVPAPEEECLLEVSSFSTLFPQYREKYLQEVWHEVKNALKQHGIICELDLVKGSMTVSTTRKTKDPYIIVKSRDLIKLLSRSVPAPQALKILNDEMQCDIIKIGGLVRNKEKFVKRRQRLIGPNSNTLKALEILTYCYILVQGNSVAAMGSFKGLKQVRRIVEECMLNKMHPLYNIKVLMMRRDLASNPELANENWDRFLPKFKKKNVKQKKVKTKEKKEYTPFPPPQPPSKIDMQLDSGEYFLSDKKKSAKKWQDRQEKQAEKTAENKRKREEAFKAAEEAQMQDDDKNHKDDISAMAASLKNKVKEFGNRKSAIDEIDAEMYIAASGQSSKKKRKNKN</sequence>